<comment type="caution">
    <text evidence="1">The sequence shown here is derived from an EMBL/GenBank/DDBJ whole genome shotgun (WGS) entry which is preliminary data.</text>
</comment>
<dbReference type="EMBL" id="JAENGZ010000742">
    <property type="protein sequence ID" value="KAG6954486.1"/>
    <property type="molecule type" value="Genomic_DNA"/>
</dbReference>
<protein>
    <recommendedName>
        <fullName evidence="3">Ankyrin repeat-containing domain</fullName>
    </recommendedName>
</protein>
<sequence>MSSSSFRSSWICSSVELPLHKACQRGSIELIYRIWNSSGVFSSGTTIRRYWMLRKYIRTDCHYRQYQFALSMTEAVRLKNLEVVEWLADRFQGYTGRVEAAGVAYVEILQFLHDNDNASVDPAFEILTRCFEFSGLTKPFW</sequence>
<evidence type="ECO:0000313" key="2">
    <source>
        <dbReference type="Proteomes" id="UP000688947"/>
    </source>
</evidence>
<gene>
    <name evidence="1" type="ORF">JG687_00011784</name>
</gene>
<dbReference type="VEuPathDB" id="FungiDB:PC110_g13770"/>
<name>A0A8T1U7E3_9STRA</name>
<accession>A0A8T1U7E3</accession>
<evidence type="ECO:0000313" key="1">
    <source>
        <dbReference type="EMBL" id="KAG6954486.1"/>
    </source>
</evidence>
<evidence type="ECO:0008006" key="3">
    <source>
        <dbReference type="Google" id="ProtNLM"/>
    </source>
</evidence>
<dbReference type="OrthoDB" id="131835at2759"/>
<dbReference type="Proteomes" id="UP000688947">
    <property type="component" value="Unassembled WGS sequence"/>
</dbReference>
<proteinExistence type="predicted"/>
<reference evidence="1" key="1">
    <citation type="submission" date="2021-01" db="EMBL/GenBank/DDBJ databases">
        <title>Phytophthora aleatoria, a newly-described species from Pinus radiata is distinct from Phytophthora cactorum isolates based on comparative genomics.</title>
        <authorList>
            <person name="Mcdougal R."/>
            <person name="Panda P."/>
            <person name="Williams N."/>
            <person name="Studholme D.J."/>
        </authorList>
    </citation>
    <scope>NUCLEOTIDE SEQUENCE</scope>
    <source>
        <strain evidence="1">NZFS 3830</strain>
    </source>
</reference>
<organism evidence="1 2">
    <name type="scientific">Phytophthora cactorum</name>
    <dbReference type="NCBI Taxonomy" id="29920"/>
    <lineage>
        <taxon>Eukaryota</taxon>
        <taxon>Sar</taxon>
        <taxon>Stramenopiles</taxon>
        <taxon>Oomycota</taxon>
        <taxon>Peronosporomycetes</taxon>
        <taxon>Peronosporales</taxon>
        <taxon>Peronosporaceae</taxon>
        <taxon>Phytophthora</taxon>
    </lineage>
</organism>
<dbReference type="AlphaFoldDB" id="A0A8T1U7E3"/>